<dbReference type="InterPro" id="IPR000477">
    <property type="entry name" value="RT_dom"/>
</dbReference>
<protein>
    <recommendedName>
        <fullName evidence="1">Reverse transcriptase domain-containing protein</fullName>
    </recommendedName>
</protein>
<dbReference type="OrthoDB" id="8021537at2759"/>
<gene>
    <name evidence="2" type="ORF">J437_LFUL012850</name>
</gene>
<dbReference type="AlphaFoldDB" id="A0A8K0KC39"/>
<reference evidence="2" key="2">
    <citation type="submission" date="2017-10" db="EMBL/GenBank/DDBJ databases">
        <title>Ladona fulva Genome sequencing and assembly.</title>
        <authorList>
            <person name="Murali S."/>
            <person name="Richards S."/>
            <person name="Bandaranaike D."/>
            <person name="Bellair M."/>
            <person name="Blankenburg K."/>
            <person name="Chao H."/>
            <person name="Dinh H."/>
            <person name="Doddapaneni H."/>
            <person name="Dugan-Rocha S."/>
            <person name="Elkadiri S."/>
            <person name="Gnanaolivu R."/>
            <person name="Hernandez B."/>
            <person name="Skinner E."/>
            <person name="Javaid M."/>
            <person name="Lee S."/>
            <person name="Li M."/>
            <person name="Ming W."/>
            <person name="Munidasa M."/>
            <person name="Muniz J."/>
            <person name="Nguyen L."/>
            <person name="Hughes D."/>
            <person name="Osuji N."/>
            <person name="Pu L.-L."/>
            <person name="Puazo M."/>
            <person name="Qu C."/>
            <person name="Quiroz J."/>
            <person name="Raj R."/>
            <person name="Weissenberger G."/>
            <person name="Xin Y."/>
            <person name="Zou X."/>
            <person name="Han Y."/>
            <person name="Worley K."/>
            <person name="Muzny D."/>
            <person name="Gibbs R."/>
        </authorList>
    </citation>
    <scope>NUCLEOTIDE SEQUENCE</scope>
    <source>
        <strain evidence="2">Sampled in the wild</strain>
    </source>
</reference>
<feature type="domain" description="Reverse transcriptase" evidence="1">
    <location>
        <begin position="3"/>
        <end position="104"/>
    </location>
</feature>
<organism evidence="2 3">
    <name type="scientific">Ladona fulva</name>
    <name type="common">Scarce chaser dragonfly</name>
    <name type="synonym">Libellula fulva</name>
    <dbReference type="NCBI Taxonomy" id="123851"/>
    <lineage>
        <taxon>Eukaryota</taxon>
        <taxon>Metazoa</taxon>
        <taxon>Ecdysozoa</taxon>
        <taxon>Arthropoda</taxon>
        <taxon>Hexapoda</taxon>
        <taxon>Insecta</taxon>
        <taxon>Pterygota</taxon>
        <taxon>Palaeoptera</taxon>
        <taxon>Odonata</taxon>
        <taxon>Epiprocta</taxon>
        <taxon>Anisoptera</taxon>
        <taxon>Libelluloidea</taxon>
        <taxon>Libellulidae</taxon>
        <taxon>Ladona</taxon>
    </lineage>
</organism>
<evidence type="ECO:0000313" key="2">
    <source>
        <dbReference type="EMBL" id="KAG8232419.1"/>
    </source>
</evidence>
<dbReference type="PANTHER" id="PTHR47027:SF20">
    <property type="entry name" value="REVERSE TRANSCRIPTASE-LIKE PROTEIN WITH RNA-DIRECTED DNA POLYMERASE DOMAIN"/>
    <property type="match status" value="1"/>
</dbReference>
<keyword evidence="3" id="KW-1185">Reference proteome</keyword>
<reference evidence="2" key="1">
    <citation type="submission" date="2013-04" db="EMBL/GenBank/DDBJ databases">
        <authorList>
            <person name="Qu J."/>
            <person name="Murali S.C."/>
            <person name="Bandaranaike D."/>
            <person name="Bellair M."/>
            <person name="Blankenburg K."/>
            <person name="Chao H."/>
            <person name="Dinh H."/>
            <person name="Doddapaneni H."/>
            <person name="Downs B."/>
            <person name="Dugan-Rocha S."/>
            <person name="Elkadiri S."/>
            <person name="Gnanaolivu R.D."/>
            <person name="Hernandez B."/>
            <person name="Javaid M."/>
            <person name="Jayaseelan J.C."/>
            <person name="Lee S."/>
            <person name="Li M."/>
            <person name="Ming W."/>
            <person name="Munidasa M."/>
            <person name="Muniz J."/>
            <person name="Nguyen L."/>
            <person name="Ongeri F."/>
            <person name="Osuji N."/>
            <person name="Pu L.-L."/>
            <person name="Puazo M."/>
            <person name="Qu C."/>
            <person name="Quiroz J."/>
            <person name="Raj R."/>
            <person name="Weissenberger G."/>
            <person name="Xin Y."/>
            <person name="Zou X."/>
            <person name="Han Y."/>
            <person name="Richards S."/>
            <person name="Worley K."/>
            <person name="Muzny D."/>
            <person name="Gibbs R."/>
        </authorList>
    </citation>
    <scope>NUCLEOTIDE SEQUENCE</scope>
    <source>
        <strain evidence="2">Sampled in the wild</strain>
    </source>
</reference>
<evidence type="ECO:0000259" key="1">
    <source>
        <dbReference type="Pfam" id="PF00078"/>
    </source>
</evidence>
<dbReference type="EMBL" id="KZ308617">
    <property type="protein sequence ID" value="KAG8232419.1"/>
    <property type="molecule type" value="Genomic_DNA"/>
</dbReference>
<dbReference type="PANTHER" id="PTHR47027">
    <property type="entry name" value="REVERSE TRANSCRIPTASE DOMAIN-CONTAINING PROTEIN"/>
    <property type="match status" value="1"/>
</dbReference>
<proteinExistence type="predicted"/>
<comment type="caution">
    <text evidence="2">The sequence shown here is derived from an EMBL/GenBank/DDBJ whole genome shotgun (WGS) entry which is preliminary data.</text>
</comment>
<dbReference type="Pfam" id="PF00078">
    <property type="entry name" value="RVT_1"/>
    <property type="match status" value="1"/>
</dbReference>
<accession>A0A8K0KC39</accession>
<evidence type="ECO:0000313" key="3">
    <source>
        <dbReference type="Proteomes" id="UP000792457"/>
    </source>
</evidence>
<dbReference type="Proteomes" id="UP000792457">
    <property type="component" value="Unassembled WGS sequence"/>
</dbReference>
<sequence>MIGDYQSGFRAGKSTIDHIHSIRQLMKKTIEFNMQTHHLFIDFKAAYDNVKREETYMDLEASEIPKKLIKVIQKIMTNMPFCVKIQQEYSDSFEAKYGLRQGDALLDLVDTGQH</sequence>
<name>A0A8K0KC39_LADFU</name>